<evidence type="ECO:0000313" key="2">
    <source>
        <dbReference type="EMBL" id="MBB4247504.1"/>
    </source>
</evidence>
<dbReference type="EMBL" id="JACIGE010000006">
    <property type="protein sequence ID" value="MBB4247504.1"/>
    <property type="molecule type" value="Genomic_DNA"/>
</dbReference>
<evidence type="ECO:0000256" key="1">
    <source>
        <dbReference type="SAM" id="SignalP"/>
    </source>
</evidence>
<proteinExistence type="predicted"/>
<dbReference type="RefSeq" id="WP_153116612.1">
    <property type="nucleotide sequence ID" value="NZ_JACIGE010000006.1"/>
</dbReference>
<dbReference type="Proteomes" id="UP000587070">
    <property type="component" value="Unassembled WGS sequence"/>
</dbReference>
<dbReference type="AlphaFoldDB" id="A0A840G027"/>
<feature type="chain" id="PRO_5032975097" description="FAD/FMN-containing dehydrogenase" evidence="1">
    <location>
        <begin position="26"/>
        <end position="169"/>
    </location>
</feature>
<sequence length="169" mass="17786">MKPIVDLRRKLASASVALLLGTASALPLTAGAEPLAPGTALPALLLEDQNGKPVQIDAETRIVIFSAGMAASDLVKEVLRGEPAGTLERLHAVYLSDISAMPALITRMIALPKLRELPFPIGLGREAAQLADLPRQTDAATVLHLQDGKLTAVDYAKDAAQLRQAIGLQ</sequence>
<keyword evidence="1" id="KW-0732">Signal</keyword>
<dbReference type="OrthoDB" id="5786920at2"/>
<reference evidence="2 3" key="1">
    <citation type="submission" date="2020-08" db="EMBL/GenBank/DDBJ databases">
        <title>Genome sequencing of Purple Non-Sulfur Bacteria from various extreme environments.</title>
        <authorList>
            <person name="Mayer M."/>
        </authorList>
    </citation>
    <scope>NUCLEOTIDE SEQUENCE [LARGE SCALE GENOMIC DNA]</scope>
    <source>
        <strain evidence="2 3">2761</strain>
    </source>
</reference>
<accession>A0A840G027</accession>
<keyword evidence="3" id="KW-1185">Reference proteome</keyword>
<organism evidence="2 3">
    <name type="scientific">Rhodocyclus tenuis</name>
    <name type="common">Rhodospirillum tenue</name>
    <dbReference type="NCBI Taxonomy" id="1066"/>
    <lineage>
        <taxon>Bacteria</taxon>
        <taxon>Pseudomonadati</taxon>
        <taxon>Pseudomonadota</taxon>
        <taxon>Betaproteobacteria</taxon>
        <taxon>Rhodocyclales</taxon>
        <taxon>Rhodocyclaceae</taxon>
        <taxon>Rhodocyclus</taxon>
    </lineage>
</organism>
<gene>
    <name evidence="2" type="ORF">GGD90_001878</name>
</gene>
<evidence type="ECO:0000313" key="3">
    <source>
        <dbReference type="Proteomes" id="UP000587070"/>
    </source>
</evidence>
<name>A0A840G027_RHOTE</name>
<protein>
    <recommendedName>
        <fullName evidence="4">FAD/FMN-containing dehydrogenase</fullName>
    </recommendedName>
</protein>
<evidence type="ECO:0008006" key="4">
    <source>
        <dbReference type="Google" id="ProtNLM"/>
    </source>
</evidence>
<feature type="signal peptide" evidence="1">
    <location>
        <begin position="1"/>
        <end position="25"/>
    </location>
</feature>
<comment type="caution">
    <text evidence="2">The sequence shown here is derived from an EMBL/GenBank/DDBJ whole genome shotgun (WGS) entry which is preliminary data.</text>
</comment>